<evidence type="ECO:0000256" key="1">
    <source>
        <dbReference type="SAM" id="Phobius"/>
    </source>
</evidence>
<evidence type="ECO:0000313" key="2">
    <source>
        <dbReference type="EMBL" id="NMG04895.1"/>
    </source>
</evidence>
<proteinExistence type="predicted"/>
<gene>
    <name evidence="2" type="ORF">GPA21_18240</name>
</gene>
<feature type="transmembrane region" description="Helical" evidence="1">
    <location>
        <begin position="187"/>
        <end position="214"/>
    </location>
</feature>
<feature type="transmembrane region" description="Helical" evidence="1">
    <location>
        <begin position="272"/>
        <end position="297"/>
    </location>
</feature>
<organism evidence="2 3">
    <name type="scientific">Azoarcus taiwanensis</name>
    <dbReference type="NCBI Taxonomy" id="666964"/>
    <lineage>
        <taxon>Bacteria</taxon>
        <taxon>Pseudomonadati</taxon>
        <taxon>Pseudomonadota</taxon>
        <taxon>Betaproteobacteria</taxon>
        <taxon>Rhodocyclales</taxon>
        <taxon>Zoogloeaceae</taxon>
        <taxon>Azoarcus</taxon>
    </lineage>
</organism>
<accession>A0A972FAG2</accession>
<name>A0A972FAG2_9RHOO</name>
<dbReference type="AlphaFoldDB" id="A0A972FAG2"/>
<feature type="transmembrane region" description="Helical" evidence="1">
    <location>
        <begin position="120"/>
        <end position="143"/>
    </location>
</feature>
<comment type="caution">
    <text evidence="2">The sequence shown here is derived from an EMBL/GenBank/DDBJ whole genome shotgun (WGS) entry which is preliminary data.</text>
</comment>
<dbReference type="InterPro" id="IPR021296">
    <property type="entry name" value="DUF2868"/>
</dbReference>
<feature type="transmembrane region" description="Helical" evidence="1">
    <location>
        <begin position="88"/>
        <end position="108"/>
    </location>
</feature>
<dbReference type="Pfam" id="PF11067">
    <property type="entry name" value="DUF2868"/>
    <property type="match status" value="1"/>
</dbReference>
<dbReference type="EMBL" id="WTVM01000170">
    <property type="protein sequence ID" value="NMG04895.1"/>
    <property type="molecule type" value="Genomic_DNA"/>
</dbReference>
<dbReference type="Proteomes" id="UP000599523">
    <property type="component" value="Unassembled WGS sequence"/>
</dbReference>
<keyword evidence="3" id="KW-1185">Reference proteome</keyword>
<evidence type="ECO:0000313" key="3">
    <source>
        <dbReference type="Proteomes" id="UP000599523"/>
    </source>
</evidence>
<keyword evidence="1" id="KW-0472">Membrane</keyword>
<reference evidence="2" key="1">
    <citation type="submission" date="2019-12" db="EMBL/GenBank/DDBJ databases">
        <title>Comparative genomics gives insights into the taxonomy of the Azoarcus-Aromatoleum group and reveals separate origins of nif in the plant-associated Azoarcus and non-plant-associated Aromatoleum sub-groups.</title>
        <authorList>
            <person name="Lafos M."/>
            <person name="Maluk M."/>
            <person name="Batista M."/>
            <person name="Junghare M."/>
            <person name="Carmona M."/>
            <person name="Faoro H."/>
            <person name="Cruz L.M."/>
            <person name="Battistoni F."/>
            <person name="De Souza E."/>
            <person name="Pedrosa F."/>
            <person name="Chen W.-M."/>
            <person name="Poole P.S."/>
            <person name="Dixon R.A."/>
            <person name="James E.K."/>
        </authorList>
    </citation>
    <scope>NUCLEOTIDE SEQUENCE</scope>
    <source>
        <strain evidence="2">NSC3</strain>
    </source>
</reference>
<keyword evidence="1" id="KW-0812">Transmembrane</keyword>
<protein>
    <submittedName>
        <fullName evidence="2">DUF2868 domain-containing protein</fullName>
    </submittedName>
</protein>
<sequence length="479" mass="51359">MRSLTLGKRILASDRGLESRQTFDERWLAEAVRLREQAEGMQPDGILLARLRASHEGVEARIIARAREIGTRWGMDESIRRWVSRERLVAWLLAAVAVLAGFGAALAVLGEGGRPVNVVWALGGLLGLHLLGLTAWVVALGLTGGHSGGVPGRVWQAIAARFAVGGNAEAVGRARLRLHARAGLERWWLGAVTHGFWFMLLLGMLLGLVGGLALRRYGFVWETTILPTAVFEGLVASLGWLPSLLGFPVPDAELVRASGDVALASEAARWTWSMWLVGCLLTYGLLPRLGLWAFCGWKVAIGRRRLRLYPDDPAFSALAERLSPSSERIGVSDAAPERLETAHVVAPHQASGAAMVVGIELDSTRVPWPPGWVHGVSDGGIVDSREQRARVLATIEASTPARLLLVCDPRLSPDRGSLALIAAMSVHAGACAVWLAGADAVSGSERLQHWLDALAELGLAGSAVFTEEATAMEWLGYVG</sequence>
<keyword evidence="1" id="KW-1133">Transmembrane helix</keyword>
<feature type="transmembrane region" description="Helical" evidence="1">
    <location>
        <begin position="418"/>
        <end position="437"/>
    </location>
</feature>